<dbReference type="InterPro" id="IPR011635">
    <property type="entry name" value="CARDB"/>
</dbReference>
<name>A0A975GED1_9BACT</name>
<dbReference type="InterPro" id="IPR013783">
    <property type="entry name" value="Ig-like_fold"/>
</dbReference>
<gene>
    <name evidence="3" type="ORF">dnl_01900</name>
</gene>
<dbReference type="CDD" id="cd00063">
    <property type="entry name" value="FN3"/>
    <property type="match status" value="1"/>
</dbReference>
<reference evidence="3" key="1">
    <citation type="journal article" date="2021" name="Microb. Physiol.">
        <title>Proteogenomic Insights into the Physiology of Marine, Sulfate-Reducing, Filamentous Desulfonema limicola and Desulfonema magnum.</title>
        <authorList>
            <person name="Schnaars V."/>
            <person name="Wohlbrand L."/>
            <person name="Scheve S."/>
            <person name="Hinrichs C."/>
            <person name="Reinhardt R."/>
            <person name="Rabus R."/>
        </authorList>
    </citation>
    <scope>NUCLEOTIDE SEQUENCE</scope>
    <source>
        <strain evidence="3">5ac10</strain>
    </source>
</reference>
<evidence type="ECO:0000313" key="4">
    <source>
        <dbReference type="Proteomes" id="UP000663720"/>
    </source>
</evidence>
<feature type="transmembrane region" description="Helical" evidence="1">
    <location>
        <begin position="26"/>
        <end position="47"/>
    </location>
</feature>
<accession>A0A975GED1</accession>
<sequence>MQYPDEFLHPDTAIYGGFPMKKQNIILAYLAVACFFFTAVLLLPGSVQADNCFTISSGNWSTVDWSCGHVPGPGDDADISFDFNMNMVTITADVDVSVTSLSLAGTTFIAGDKTIKLSGTEPIFINGMVVFQAGTSTVVLGDGDSDLLLKGWEATTFNNLIMSPLTNPHTVTIQIPMAVNGTFISGSSATNRVSFVKVASSDVTNAVTSYYCASNGGISNIDCVPGGPDAPSDFSAAAVSQTQIDLSWTCTAADETGFKIFRDGVLIDNIEGPVSGETWDNTTAAPDAVSYSDTGLTADTTYNYEIKTTVLGTDSTGVTASATTQSAASSLTVEMTYLFNVNNTEPGKYVPLVAYIKNIGTEALSATALVEFYVDGPDGFTADPAGTASAAGLKAGYSMNAYLNWKIPETAPGGVYTYTAQAVDGADALSEFSSGMNFNVASIAAYTAEVLRIMPASATDPAPATLKVLVRNKDTAALTGTVKFYVDSTEVGTAAITNLAAGRYFWYTYSWDTTGQGGSHTYNAQVFNSSDAAISKVSSSTGITVY</sequence>
<evidence type="ECO:0000259" key="2">
    <source>
        <dbReference type="PROSITE" id="PS50853"/>
    </source>
</evidence>
<dbReference type="InterPro" id="IPR003961">
    <property type="entry name" value="FN3_dom"/>
</dbReference>
<dbReference type="Proteomes" id="UP000663720">
    <property type="component" value="Chromosome"/>
</dbReference>
<dbReference type="SMART" id="SM00060">
    <property type="entry name" value="FN3"/>
    <property type="match status" value="1"/>
</dbReference>
<dbReference type="PROSITE" id="PS50853">
    <property type="entry name" value="FN3"/>
    <property type="match status" value="1"/>
</dbReference>
<dbReference type="EMBL" id="CP061799">
    <property type="protein sequence ID" value="QTA77985.1"/>
    <property type="molecule type" value="Genomic_DNA"/>
</dbReference>
<dbReference type="KEGG" id="dli:dnl_01900"/>
<dbReference type="SUPFAM" id="SSF49265">
    <property type="entry name" value="Fibronectin type III"/>
    <property type="match status" value="1"/>
</dbReference>
<proteinExistence type="predicted"/>
<protein>
    <submittedName>
        <fullName evidence="3">Cell adhesion related domain (CARDB)-containing protein</fullName>
    </submittedName>
</protein>
<evidence type="ECO:0000256" key="1">
    <source>
        <dbReference type="SAM" id="Phobius"/>
    </source>
</evidence>
<dbReference type="InterPro" id="IPR036116">
    <property type="entry name" value="FN3_sf"/>
</dbReference>
<dbReference type="Gene3D" id="2.60.40.10">
    <property type="entry name" value="Immunoglobulins"/>
    <property type="match status" value="3"/>
</dbReference>
<keyword evidence="1" id="KW-0472">Membrane</keyword>
<dbReference type="AlphaFoldDB" id="A0A975GED1"/>
<dbReference type="Pfam" id="PF07705">
    <property type="entry name" value="CARDB"/>
    <property type="match status" value="2"/>
</dbReference>
<keyword evidence="1" id="KW-1133">Transmembrane helix</keyword>
<evidence type="ECO:0000313" key="3">
    <source>
        <dbReference type="EMBL" id="QTA77985.1"/>
    </source>
</evidence>
<keyword evidence="4" id="KW-1185">Reference proteome</keyword>
<keyword evidence="1" id="KW-0812">Transmembrane</keyword>
<organism evidence="3 4">
    <name type="scientific">Desulfonema limicola</name>
    <dbReference type="NCBI Taxonomy" id="45656"/>
    <lineage>
        <taxon>Bacteria</taxon>
        <taxon>Pseudomonadati</taxon>
        <taxon>Thermodesulfobacteriota</taxon>
        <taxon>Desulfobacteria</taxon>
        <taxon>Desulfobacterales</taxon>
        <taxon>Desulfococcaceae</taxon>
        <taxon>Desulfonema</taxon>
    </lineage>
</organism>
<feature type="domain" description="Fibronectin type-III" evidence="2">
    <location>
        <begin position="230"/>
        <end position="329"/>
    </location>
</feature>